<feature type="compositionally biased region" description="Low complexity" evidence="1">
    <location>
        <begin position="1"/>
        <end position="34"/>
    </location>
</feature>
<evidence type="ECO:0000256" key="1">
    <source>
        <dbReference type="SAM" id="MobiDB-lite"/>
    </source>
</evidence>
<gene>
    <name evidence="3" type="ORF">CRM92_09170</name>
</gene>
<name>A0A2A8D4N8_9MICC</name>
<comment type="caution">
    <text evidence="3">The sequence shown here is derived from an EMBL/GenBank/DDBJ whole genome shotgun (WGS) entry which is preliminary data.</text>
</comment>
<dbReference type="RefSeq" id="WP_070659938.1">
    <property type="nucleotide sequence ID" value="NZ_CAURLQ010000020.1"/>
</dbReference>
<evidence type="ECO:0000313" key="3">
    <source>
        <dbReference type="EMBL" id="PEN15763.1"/>
    </source>
</evidence>
<organism evidence="3 4">
    <name type="scientific">Rothia dentocariosa</name>
    <dbReference type="NCBI Taxonomy" id="2047"/>
    <lineage>
        <taxon>Bacteria</taxon>
        <taxon>Bacillati</taxon>
        <taxon>Actinomycetota</taxon>
        <taxon>Actinomycetes</taxon>
        <taxon>Micrococcales</taxon>
        <taxon>Micrococcaceae</taxon>
        <taxon>Rothia</taxon>
    </lineage>
</organism>
<keyword evidence="4" id="KW-1185">Reference proteome</keyword>
<accession>A0A2A8D4N8</accession>
<feature type="region of interest" description="Disordered" evidence="1">
    <location>
        <begin position="1"/>
        <end position="41"/>
    </location>
</feature>
<dbReference type="EMBL" id="PDEV01000004">
    <property type="protein sequence ID" value="PEN15763.1"/>
    <property type="molecule type" value="Genomic_DNA"/>
</dbReference>
<feature type="transmembrane region" description="Helical" evidence="2">
    <location>
        <begin position="140"/>
        <end position="160"/>
    </location>
</feature>
<evidence type="ECO:0000313" key="4">
    <source>
        <dbReference type="Proteomes" id="UP000219947"/>
    </source>
</evidence>
<evidence type="ECO:0000256" key="2">
    <source>
        <dbReference type="SAM" id="Phobius"/>
    </source>
</evidence>
<sequence>MSQNPYYQDPQYQPSYAQQPQGPYGQPYQPGAYASVPEKKPEPSTVVKTGIYLIFGYALYALVSSIYNSVTLRDRMNALLEQQKNQYSPYGNYSSVNFSDSLITTSIVVGILIAVIIVALTVVIGYFYAKGHTWARITALVLSSIGTAFGVITLIMILMGAGTGSVSYSPYSTMNDPVSIGMTIFSTVLQGAIIVFMVLRDATQYTAQSRIWRMYQQNQSGVNPYQQQGNQPYNH</sequence>
<dbReference type="AlphaFoldDB" id="A0A2A8D4N8"/>
<keyword evidence="2" id="KW-1133">Transmembrane helix</keyword>
<keyword evidence="2" id="KW-0812">Transmembrane</keyword>
<proteinExistence type="predicted"/>
<reference evidence="3" key="1">
    <citation type="submission" date="2017-10" db="EMBL/GenBank/DDBJ databases">
        <title>Kefir isolates.</title>
        <authorList>
            <person name="Kim Y."/>
            <person name="Blasche S."/>
        </authorList>
    </citation>
    <scope>NUCLEOTIDE SEQUENCE [LARGE SCALE GENOMIC DNA]</scope>
    <source>
        <strain evidence="3">OG2-2</strain>
    </source>
</reference>
<keyword evidence="2" id="KW-0472">Membrane</keyword>
<feature type="transmembrane region" description="Helical" evidence="2">
    <location>
        <begin position="180"/>
        <end position="199"/>
    </location>
</feature>
<feature type="transmembrane region" description="Helical" evidence="2">
    <location>
        <begin position="49"/>
        <end position="67"/>
    </location>
</feature>
<feature type="transmembrane region" description="Helical" evidence="2">
    <location>
        <begin position="102"/>
        <end position="128"/>
    </location>
</feature>
<dbReference type="Proteomes" id="UP000219947">
    <property type="component" value="Unassembled WGS sequence"/>
</dbReference>
<protein>
    <submittedName>
        <fullName evidence="3">Uncharacterized protein</fullName>
    </submittedName>
</protein>